<feature type="domain" description="Acyltransferase 3" evidence="2">
    <location>
        <begin position="9"/>
        <end position="329"/>
    </location>
</feature>
<feature type="transmembrane region" description="Helical" evidence="1">
    <location>
        <begin position="138"/>
        <end position="158"/>
    </location>
</feature>
<dbReference type="GO" id="GO:0016747">
    <property type="term" value="F:acyltransferase activity, transferring groups other than amino-acyl groups"/>
    <property type="evidence" value="ECO:0007669"/>
    <property type="project" value="InterPro"/>
</dbReference>
<keyword evidence="4" id="KW-0808">Transferase</keyword>
<feature type="transmembrane region" description="Helical" evidence="1">
    <location>
        <begin position="272"/>
        <end position="294"/>
    </location>
</feature>
<evidence type="ECO:0000259" key="2">
    <source>
        <dbReference type="Pfam" id="PF01757"/>
    </source>
</evidence>
<dbReference type="Pfam" id="PF01757">
    <property type="entry name" value="Acyl_transf_3"/>
    <property type="match status" value="1"/>
</dbReference>
<dbReference type="InterPro" id="IPR043968">
    <property type="entry name" value="SGNH"/>
</dbReference>
<dbReference type="PANTHER" id="PTHR23028:SF53">
    <property type="entry name" value="ACYL_TRANSF_3 DOMAIN-CONTAINING PROTEIN"/>
    <property type="match status" value="1"/>
</dbReference>
<dbReference type="EMBL" id="WWCR01000020">
    <property type="protein sequence ID" value="MYM74161.1"/>
    <property type="molecule type" value="Genomic_DNA"/>
</dbReference>
<dbReference type="InterPro" id="IPR002656">
    <property type="entry name" value="Acyl_transf_3_dom"/>
</dbReference>
<feature type="transmembrane region" description="Helical" evidence="1">
    <location>
        <begin position="78"/>
        <end position="97"/>
    </location>
</feature>
<sequence>MKALSYRTDIDGLRAVAVAAVVLYHAGIKALPGGFVGVDIFFVISGYLISGIIFNDLEQARFSLARFYERRIRRIQPALIAMVLVVMVGYAAIYVPIDYKSLAQSVGATATFSSNIYFFVKSGYFDPASETKPLLHTWSLAVEEQYYLLFPLLVALLWKYGRRHINLVLAVLTVLSFALSVWQARVAPNAAFYLPFDRFWELLIGALLAHGAAAPVRKGWPAEGLSALGLLLIMAALVLLSPGMVFPGETALLPCVGAALVLHAGRDSRCAAAVLGNPLMVFIGKISYSIYLWHWPLYVAIRYLSFRVLTPAETALYLAACVLAGWASWRFVEQPFRHHTDRSMTRRSLFGVTAVMTAAGVAFAVMVQLGVGLPWRFDASTQAFAAAAFDTNPDRSRCDRLPVERIRSGQVCEIGARLAGKPTFVLIGDSFGDAIAPGVDEAARRLGKRGLVITNSGCFPLLGIRQVGHDECTAPTRAAIEYVLTQPEISLVLVVGRWTSALLGSRYGQTAADGWFIEDDQSTSVGYAENAAVFERGLLRTVQALKDKQVNILAYIPEQRYDIPRALALNSAYDLPQVVALPLSEHEQRQRQLRAVLTRLQGESKFSVTDVGATLCDASKCAVQVNGVALYADDNHLSRRGALMLEPVWEKALGAN</sequence>
<accession>A0A7X4H3L8</accession>
<dbReference type="AlphaFoldDB" id="A0A7X4H3L8"/>
<dbReference type="RefSeq" id="WP_161051182.1">
    <property type="nucleotide sequence ID" value="NZ_WWCR01000020.1"/>
</dbReference>
<evidence type="ECO:0000256" key="1">
    <source>
        <dbReference type="SAM" id="Phobius"/>
    </source>
</evidence>
<proteinExistence type="predicted"/>
<keyword evidence="4" id="KW-0012">Acyltransferase</keyword>
<dbReference type="InterPro" id="IPR050879">
    <property type="entry name" value="Acyltransferase_3"/>
</dbReference>
<gene>
    <name evidence="4" type="ORF">GTP56_18415</name>
</gene>
<dbReference type="Pfam" id="PF19040">
    <property type="entry name" value="SGNH"/>
    <property type="match status" value="1"/>
</dbReference>
<keyword evidence="1" id="KW-0472">Membrane</keyword>
<keyword evidence="1" id="KW-1133">Transmembrane helix</keyword>
<comment type="caution">
    <text evidence="4">The sequence shown here is derived from an EMBL/GenBank/DDBJ whole genome shotgun (WGS) entry which is preliminary data.</text>
</comment>
<protein>
    <submittedName>
        <fullName evidence="4">Acyltransferase family protein</fullName>
    </submittedName>
</protein>
<organism evidence="4 5">
    <name type="scientific">Duganella margarita</name>
    <dbReference type="NCBI Taxonomy" id="2692170"/>
    <lineage>
        <taxon>Bacteria</taxon>
        <taxon>Pseudomonadati</taxon>
        <taxon>Pseudomonadota</taxon>
        <taxon>Betaproteobacteria</taxon>
        <taxon>Burkholderiales</taxon>
        <taxon>Oxalobacteraceae</taxon>
        <taxon>Telluria group</taxon>
        <taxon>Duganella</taxon>
    </lineage>
</organism>
<dbReference type="Proteomes" id="UP000469734">
    <property type="component" value="Unassembled WGS sequence"/>
</dbReference>
<feature type="transmembrane region" description="Helical" evidence="1">
    <location>
        <begin position="34"/>
        <end position="57"/>
    </location>
</feature>
<feature type="domain" description="SGNH" evidence="3">
    <location>
        <begin position="408"/>
        <end position="651"/>
    </location>
</feature>
<feature type="transmembrane region" description="Helical" evidence="1">
    <location>
        <begin position="314"/>
        <end position="332"/>
    </location>
</feature>
<dbReference type="GO" id="GO:0016020">
    <property type="term" value="C:membrane"/>
    <property type="evidence" value="ECO:0007669"/>
    <property type="project" value="TreeGrafter"/>
</dbReference>
<feature type="transmembrane region" description="Helical" evidence="1">
    <location>
        <begin position="12"/>
        <end position="28"/>
    </location>
</feature>
<feature type="transmembrane region" description="Helical" evidence="1">
    <location>
        <begin position="352"/>
        <end position="375"/>
    </location>
</feature>
<evidence type="ECO:0000313" key="5">
    <source>
        <dbReference type="Proteomes" id="UP000469734"/>
    </source>
</evidence>
<keyword evidence="1" id="KW-0812">Transmembrane</keyword>
<evidence type="ECO:0000313" key="4">
    <source>
        <dbReference type="EMBL" id="MYM74161.1"/>
    </source>
</evidence>
<reference evidence="4 5" key="1">
    <citation type="submission" date="2019-12" db="EMBL/GenBank/DDBJ databases">
        <title>Novel species isolated from a subtropical stream in China.</title>
        <authorList>
            <person name="Lu H."/>
        </authorList>
    </citation>
    <scope>NUCLEOTIDE SEQUENCE [LARGE SCALE GENOMIC DNA]</scope>
    <source>
        <strain evidence="4 5">FT134W</strain>
    </source>
</reference>
<feature type="transmembrane region" description="Helical" evidence="1">
    <location>
        <begin position="165"/>
        <end position="184"/>
    </location>
</feature>
<feature type="transmembrane region" description="Helical" evidence="1">
    <location>
        <begin position="220"/>
        <end position="240"/>
    </location>
</feature>
<name>A0A7X4H3L8_9BURK</name>
<dbReference type="GO" id="GO:0009103">
    <property type="term" value="P:lipopolysaccharide biosynthetic process"/>
    <property type="evidence" value="ECO:0007669"/>
    <property type="project" value="TreeGrafter"/>
</dbReference>
<evidence type="ECO:0000259" key="3">
    <source>
        <dbReference type="Pfam" id="PF19040"/>
    </source>
</evidence>
<dbReference type="PANTHER" id="PTHR23028">
    <property type="entry name" value="ACETYLTRANSFERASE"/>
    <property type="match status" value="1"/>
</dbReference>